<evidence type="ECO:0000313" key="1">
    <source>
        <dbReference type="EMBL" id="KHG14527.1"/>
    </source>
</evidence>
<keyword evidence="2" id="KW-1185">Reference proteome</keyword>
<proteinExistence type="predicted"/>
<dbReference type="Proteomes" id="UP000032142">
    <property type="component" value="Unassembled WGS sequence"/>
</dbReference>
<sequence length="59" mass="6702">MPRPWENKKVTDLDHMADHTSVCLAYVPFEMATHAHVLGHVPFRGIYCLMSHGQSHVCV</sequence>
<protein>
    <submittedName>
        <fullName evidence="1">Uncharacterized protein</fullName>
    </submittedName>
</protein>
<name>A0A0B0NPE1_GOSAR</name>
<organism evidence="1 2">
    <name type="scientific">Gossypium arboreum</name>
    <name type="common">Tree cotton</name>
    <name type="synonym">Gossypium nanking</name>
    <dbReference type="NCBI Taxonomy" id="29729"/>
    <lineage>
        <taxon>Eukaryota</taxon>
        <taxon>Viridiplantae</taxon>
        <taxon>Streptophyta</taxon>
        <taxon>Embryophyta</taxon>
        <taxon>Tracheophyta</taxon>
        <taxon>Spermatophyta</taxon>
        <taxon>Magnoliopsida</taxon>
        <taxon>eudicotyledons</taxon>
        <taxon>Gunneridae</taxon>
        <taxon>Pentapetalae</taxon>
        <taxon>rosids</taxon>
        <taxon>malvids</taxon>
        <taxon>Malvales</taxon>
        <taxon>Malvaceae</taxon>
        <taxon>Malvoideae</taxon>
        <taxon>Gossypium</taxon>
    </lineage>
</organism>
<reference evidence="2" key="1">
    <citation type="submission" date="2014-09" db="EMBL/GenBank/DDBJ databases">
        <authorList>
            <person name="Mudge J."/>
            <person name="Ramaraj T."/>
            <person name="Lindquist I.E."/>
            <person name="Bharti A.K."/>
            <person name="Sundararajan A."/>
            <person name="Cameron C.T."/>
            <person name="Woodward J.E."/>
            <person name="May G.D."/>
            <person name="Brubaker C."/>
            <person name="Broadhvest J."/>
            <person name="Wilkins T.A."/>
        </authorList>
    </citation>
    <scope>NUCLEOTIDE SEQUENCE</scope>
    <source>
        <strain evidence="2">cv. AKA8401</strain>
    </source>
</reference>
<gene>
    <name evidence="1" type="ORF">F383_20397</name>
</gene>
<evidence type="ECO:0000313" key="2">
    <source>
        <dbReference type="Proteomes" id="UP000032142"/>
    </source>
</evidence>
<accession>A0A0B0NPE1</accession>
<dbReference type="AlphaFoldDB" id="A0A0B0NPE1"/>
<dbReference type="EMBL" id="KN401746">
    <property type="protein sequence ID" value="KHG14527.1"/>
    <property type="molecule type" value="Genomic_DNA"/>
</dbReference>